<dbReference type="STRING" id="77635.BISU_0001"/>
<protein>
    <submittedName>
        <fullName evidence="2">Transposase</fullName>
    </submittedName>
</protein>
<evidence type="ECO:0000256" key="1">
    <source>
        <dbReference type="SAM" id="MobiDB-lite"/>
    </source>
</evidence>
<dbReference type="Proteomes" id="UP000029055">
    <property type="component" value="Unassembled WGS sequence"/>
</dbReference>
<organism evidence="2 3">
    <name type="scientific">Bifidobacterium subtile</name>
    <dbReference type="NCBI Taxonomy" id="77635"/>
    <lineage>
        <taxon>Bacteria</taxon>
        <taxon>Bacillati</taxon>
        <taxon>Actinomycetota</taxon>
        <taxon>Actinomycetes</taxon>
        <taxon>Bifidobacteriales</taxon>
        <taxon>Bifidobacteriaceae</taxon>
        <taxon>Bifidobacterium</taxon>
    </lineage>
</organism>
<accession>A0A087E6Y1</accession>
<comment type="caution">
    <text evidence="2">The sequence shown here is derived from an EMBL/GenBank/DDBJ whole genome shotgun (WGS) entry which is preliminary data.</text>
</comment>
<keyword evidence="3" id="KW-1185">Reference proteome</keyword>
<feature type="non-terminal residue" evidence="2">
    <location>
        <position position="66"/>
    </location>
</feature>
<name>A0A087E6Y1_9BIFI</name>
<dbReference type="EMBL" id="JGZR01000006">
    <property type="protein sequence ID" value="KFJ03532.1"/>
    <property type="molecule type" value="Genomic_DNA"/>
</dbReference>
<evidence type="ECO:0000313" key="3">
    <source>
        <dbReference type="Proteomes" id="UP000029055"/>
    </source>
</evidence>
<gene>
    <name evidence="2" type="ORF">BISU_0001</name>
</gene>
<sequence>MRTRSGRARKCPLCGGPMQKYGRAASGRQRWRCRACKLSMVAGNGGAGGCASWSRSSPGCGAGVRR</sequence>
<dbReference type="AlphaFoldDB" id="A0A087E6Y1"/>
<proteinExistence type="predicted"/>
<feature type="region of interest" description="Disordered" evidence="1">
    <location>
        <begin position="45"/>
        <end position="66"/>
    </location>
</feature>
<reference evidence="2 3" key="1">
    <citation type="submission" date="2014-03" db="EMBL/GenBank/DDBJ databases">
        <title>Genomics of Bifidobacteria.</title>
        <authorList>
            <person name="Ventura M."/>
            <person name="Milani C."/>
            <person name="Lugli G.A."/>
        </authorList>
    </citation>
    <scope>NUCLEOTIDE SEQUENCE [LARGE SCALE GENOMIC DNA]</scope>
    <source>
        <strain evidence="2 3">LMG 11597</strain>
    </source>
</reference>
<evidence type="ECO:0000313" key="2">
    <source>
        <dbReference type="EMBL" id="KFJ03532.1"/>
    </source>
</evidence>